<dbReference type="SMART" id="SM00903">
    <property type="entry name" value="Flavin_Reduct"/>
    <property type="match status" value="1"/>
</dbReference>
<keyword evidence="1 3" id="KW-0560">Oxidoreductase</keyword>
<dbReference type="InterPro" id="IPR002563">
    <property type="entry name" value="Flavin_Rdtase-like_dom"/>
</dbReference>
<dbReference type="RefSeq" id="WP_308487865.1">
    <property type="nucleotide sequence ID" value="NZ_JAVFCB010000002.1"/>
</dbReference>
<protein>
    <submittedName>
        <fullName evidence="3">Flavin reductase family protein</fullName>
        <ecNumber evidence="3">1.-.-.-</ecNumber>
    </submittedName>
</protein>
<evidence type="ECO:0000259" key="2">
    <source>
        <dbReference type="SMART" id="SM00903"/>
    </source>
</evidence>
<evidence type="ECO:0000313" key="3">
    <source>
        <dbReference type="EMBL" id="MDQ4212918.1"/>
    </source>
</evidence>
<reference evidence="3 4" key="1">
    <citation type="submission" date="2023-08" db="EMBL/GenBank/DDBJ databases">
        <title>Microbacterium sp. nov., isolated from a waste landfill.</title>
        <authorList>
            <person name="Wen W."/>
        </authorList>
    </citation>
    <scope>NUCLEOTIDE SEQUENCE [LARGE SCALE GENOMIC DNA]</scope>
    <source>
        <strain evidence="3 4">ASV81</strain>
    </source>
</reference>
<dbReference type="Pfam" id="PF01613">
    <property type="entry name" value="Flavin_Reduct"/>
    <property type="match status" value="1"/>
</dbReference>
<sequence>MTAPGPGDDTAVDVTEKFKGAFRHHPAGVALVSAMTAEGPVGLTLSSVASVSADPAVLVFSVTRATGSAGGILSAPSMLVHFLVAGQQPIADAFARSGEPRFTPEQGWQTLPTGEPFLPSSRVAVRGTIRETHRVGPSALILLDVLDVIDGTPGAPLLYHDRRYDSLVSSAVAGSAQG</sequence>
<dbReference type="GO" id="GO:0016491">
    <property type="term" value="F:oxidoreductase activity"/>
    <property type="evidence" value="ECO:0007669"/>
    <property type="project" value="UniProtKB-KW"/>
</dbReference>
<dbReference type="EC" id="1.-.-.-" evidence="3"/>
<evidence type="ECO:0000256" key="1">
    <source>
        <dbReference type="ARBA" id="ARBA00023002"/>
    </source>
</evidence>
<dbReference type="PANTHER" id="PTHR30466">
    <property type="entry name" value="FLAVIN REDUCTASE"/>
    <property type="match status" value="1"/>
</dbReference>
<name>A0ABU0XCT0_9MICO</name>
<feature type="domain" description="Flavin reductase like" evidence="2">
    <location>
        <begin position="22"/>
        <end position="166"/>
    </location>
</feature>
<dbReference type="SUPFAM" id="SSF50475">
    <property type="entry name" value="FMN-binding split barrel"/>
    <property type="match status" value="1"/>
</dbReference>
<keyword evidence="4" id="KW-1185">Reference proteome</keyword>
<accession>A0ABU0XCT0</accession>
<comment type="caution">
    <text evidence="3">The sequence shown here is derived from an EMBL/GenBank/DDBJ whole genome shotgun (WGS) entry which is preliminary data.</text>
</comment>
<dbReference type="Gene3D" id="2.30.110.10">
    <property type="entry name" value="Electron Transport, Fmn-binding Protein, Chain A"/>
    <property type="match status" value="1"/>
</dbReference>
<dbReference type="Proteomes" id="UP001230289">
    <property type="component" value="Unassembled WGS sequence"/>
</dbReference>
<proteinExistence type="predicted"/>
<dbReference type="InterPro" id="IPR050268">
    <property type="entry name" value="NADH-dep_flavin_reductase"/>
</dbReference>
<evidence type="ECO:0000313" key="4">
    <source>
        <dbReference type="Proteomes" id="UP001230289"/>
    </source>
</evidence>
<dbReference type="EMBL" id="JAVFCB010000002">
    <property type="protein sequence ID" value="MDQ4212918.1"/>
    <property type="molecule type" value="Genomic_DNA"/>
</dbReference>
<gene>
    <name evidence="3" type="ORF">RBR11_03230</name>
</gene>
<dbReference type="PANTHER" id="PTHR30466:SF1">
    <property type="entry name" value="FMN REDUCTASE (NADH) RUTF"/>
    <property type="match status" value="1"/>
</dbReference>
<organism evidence="3 4">
    <name type="scientific">Microbacterium capsulatum</name>
    <dbReference type="NCBI Taxonomy" id="3041921"/>
    <lineage>
        <taxon>Bacteria</taxon>
        <taxon>Bacillati</taxon>
        <taxon>Actinomycetota</taxon>
        <taxon>Actinomycetes</taxon>
        <taxon>Micrococcales</taxon>
        <taxon>Microbacteriaceae</taxon>
        <taxon>Microbacterium</taxon>
    </lineage>
</organism>
<dbReference type="InterPro" id="IPR012349">
    <property type="entry name" value="Split_barrel_FMN-bd"/>
</dbReference>